<dbReference type="Pfam" id="PF08451">
    <property type="entry name" value="A_deaminase_N"/>
    <property type="match status" value="1"/>
</dbReference>
<comment type="cofactor">
    <cofactor evidence="1">
        <name>Zn(2+)</name>
        <dbReference type="ChEBI" id="CHEBI:29105"/>
    </cofactor>
</comment>
<keyword evidence="9" id="KW-0378">Hydrolase</keyword>
<dbReference type="InterPro" id="IPR013659">
    <property type="entry name" value="A_deaminase_N"/>
</dbReference>
<evidence type="ECO:0000259" key="11">
    <source>
        <dbReference type="Pfam" id="PF00962"/>
    </source>
</evidence>
<evidence type="ECO:0000313" key="13">
    <source>
        <dbReference type="EMBL" id="SSX20499.1"/>
    </source>
</evidence>
<dbReference type="AlphaFoldDB" id="A0A336LUY4"/>
<reference evidence="13" key="1">
    <citation type="submission" date="2018-07" db="EMBL/GenBank/DDBJ databases">
        <authorList>
            <person name="Quirk P.G."/>
            <person name="Krulwich T.A."/>
        </authorList>
    </citation>
    <scope>NUCLEOTIDE SEQUENCE</scope>
</reference>
<dbReference type="EC" id="3.5.4.4" evidence="4"/>
<dbReference type="InterPro" id="IPR001365">
    <property type="entry name" value="A_deaminase_dom"/>
</dbReference>
<evidence type="ECO:0000256" key="7">
    <source>
        <dbReference type="ARBA" id="ARBA00022723"/>
    </source>
</evidence>
<comment type="catalytic activity">
    <reaction evidence="10">
        <text>adenosine + H2O + H(+) = inosine + NH4(+)</text>
        <dbReference type="Rhea" id="RHEA:24408"/>
        <dbReference type="ChEBI" id="CHEBI:15377"/>
        <dbReference type="ChEBI" id="CHEBI:15378"/>
        <dbReference type="ChEBI" id="CHEBI:16335"/>
        <dbReference type="ChEBI" id="CHEBI:17596"/>
        <dbReference type="ChEBI" id="CHEBI:28938"/>
        <dbReference type="EC" id="3.5.4.4"/>
    </reaction>
</comment>
<feature type="domain" description="Adenosine/AMP deaminase N-terminal" evidence="12">
    <location>
        <begin position="4"/>
        <end position="82"/>
    </location>
</feature>
<dbReference type="Gene3D" id="3.20.20.140">
    <property type="entry name" value="Metal-dependent hydrolases"/>
    <property type="match status" value="1"/>
</dbReference>
<dbReference type="GO" id="GO:0006154">
    <property type="term" value="P:adenosine catabolic process"/>
    <property type="evidence" value="ECO:0007669"/>
    <property type="project" value="InterPro"/>
</dbReference>
<dbReference type="CDD" id="cd01321">
    <property type="entry name" value="ADGF"/>
    <property type="match status" value="1"/>
</dbReference>
<comment type="similarity">
    <text evidence="3">Belongs to the metallo-dependent hydrolases superfamily. Adenosine and AMP deaminases family. ADGF subfamily.</text>
</comment>
<dbReference type="GO" id="GO:0005615">
    <property type="term" value="C:extracellular space"/>
    <property type="evidence" value="ECO:0007669"/>
    <property type="project" value="InterPro"/>
</dbReference>
<dbReference type="Pfam" id="PF00962">
    <property type="entry name" value="A_deaminase"/>
    <property type="match status" value="1"/>
</dbReference>
<evidence type="ECO:0000256" key="5">
    <source>
        <dbReference type="ARBA" id="ARBA00018099"/>
    </source>
</evidence>
<evidence type="ECO:0000259" key="12">
    <source>
        <dbReference type="Pfam" id="PF08451"/>
    </source>
</evidence>
<sequence length="493" mass="56769">MSRPSYKDFIAQREAILNEESTRYLGSDLVLNAKENEVNKILMKNKSDEISKGFKDPASFAPAKHFFDALDDIKASKVFQILKKMPKGGVLHCHDTALLSTDKIVEFTYRDNLWVCGDIFKTVPRFIFSKDKPPKVEGQNDWIKVSKERLQYGANDYDKAMRNLFTLYSDDAVEKYRDINAMWSKFMELFAALDPIVGYVEVWKDYYYETLKEFYNDGVTYLEFRGLLPELYDLDGNKYGPMQVTELYYEVLQKFKKDHPDFVGSKFIYAPLRFADATTFDKYLTTYSELKANYPDFIAGFDVVGQEDKGFPLKGFAETFLKDGKDIPCVFHAGETNWNGLETDENLIDAILLGTKRIGHGFAAVKHPKVLEELKKRDVCIEINPISNQVLKLVDDYRNHPAAILFSDNYPVVVSSDDPSFWEATPLSHDFYMAFMGIASAHADLKFLKKLILNSFKYSSLNEAERDEGMKKWEKTWSKFLDIVLESEKTGSM</sequence>
<keyword evidence="6" id="KW-0964">Secreted</keyword>
<evidence type="ECO:0000256" key="9">
    <source>
        <dbReference type="ARBA" id="ARBA00022801"/>
    </source>
</evidence>
<dbReference type="NCBIfam" id="TIGR01431">
    <property type="entry name" value="adm_rel"/>
    <property type="match status" value="1"/>
</dbReference>
<dbReference type="GO" id="GO:0046872">
    <property type="term" value="F:metal ion binding"/>
    <property type="evidence" value="ECO:0007669"/>
    <property type="project" value="UniProtKB-KW"/>
</dbReference>
<evidence type="ECO:0000256" key="1">
    <source>
        <dbReference type="ARBA" id="ARBA00001947"/>
    </source>
</evidence>
<feature type="domain" description="Adenosine deaminase" evidence="11">
    <location>
        <begin position="180"/>
        <end position="467"/>
    </location>
</feature>
<organism evidence="13">
    <name type="scientific">Culicoides sonorensis</name>
    <name type="common">Biting midge</name>
    <dbReference type="NCBI Taxonomy" id="179676"/>
    <lineage>
        <taxon>Eukaryota</taxon>
        <taxon>Metazoa</taxon>
        <taxon>Ecdysozoa</taxon>
        <taxon>Arthropoda</taxon>
        <taxon>Hexapoda</taxon>
        <taxon>Insecta</taxon>
        <taxon>Pterygota</taxon>
        <taxon>Neoptera</taxon>
        <taxon>Endopterygota</taxon>
        <taxon>Diptera</taxon>
        <taxon>Nematocera</taxon>
        <taxon>Chironomoidea</taxon>
        <taxon>Ceratopogonidae</taxon>
        <taxon>Ceratopogoninae</taxon>
        <taxon>Culicoides</taxon>
        <taxon>Monoculicoides</taxon>
    </lineage>
</organism>
<name>A0A336LUY4_CULSO</name>
<keyword evidence="8" id="KW-0732">Signal</keyword>
<dbReference type="VEuPathDB" id="VectorBase:CSON001642"/>
<evidence type="ECO:0000256" key="2">
    <source>
        <dbReference type="ARBA" id="ARBA00004613"/>
    </source>
</evidence>
<dbReference type="PANTHER" id="PTHR11409">
    <property type="entry name" value="ADENOSINE DEAMINASE"/>
    <property type="match status" value="1"/>
</dbReference>
<gene>
    <name evidence="13" type="primary">CSON001642</name>
</gene>
<evidence type="ECO:0000256" key="6">
    <source>
        <dbReference type="ARBA" id="ARBA00022525"/>
    </source>
</evidence>
<evidence type="ECO:0000256" key="3">
    <source>
        <dbReference type="ARBA" id="ARBA00006083"/>
    </source>
</evidence>
<dbReference type="InterPro" id="IPR006331">
    <property type="entry name" value="ADGF"/>
</dbReference>
<dbReference type="EMBL" id="UFQT01000125">
    <property type="protein sequence ID" value="SSX20499.1"/>
    <property type="molecule type" value="Genomic_DNA"/>
</dbReference>
<proteinExistence type="inferred from homology"/>
<evidence type="ECO:0000256" key="8">
    <source>
        <dbReference type="ARBA" id="ARBA00022729"/>
    </source>
</evidence>
<dbReference type="InterPro" id="IPR032466">
    <property type="entry name" value="Metal_Hydrolase"/>
</dbReference>
<dbReference type="InterPro" id="IPR006330">
    <property type="entry name" value="Ado/ade_deaminase"/>
</dbReference>
<dbReference type="GO" id="GO:0004000">
    <property type="term" value="F:adenosine deaminase activity"/>
    <property type="evidence" value="ECO:0007669"/>
    <property type="project" value="InterPro"/>
</dbReference>
<accession>A0A336LUY4</accession>
<dbReference type="SUPFAM" id="SSF51556">
    <property type="entry name" value="Metallo-dependent hydrolases"/>
    <property type="match status" value="1"/>
</dbReference>
<dbReference type="OMA" id="SMKQCIE"/>
<evidence type="ECO:0000256" key="10">
    <source>
        <dbReference type="ARBA" id="ARBA00047764"/>
    </source>
</evidence>
<dbReference type="PANTHER" id="PTHR11409:SF39">
    <property type="entry name" value="ADENOSINE DEAMINASE 2"/>
    <property type="match status" value="1"/>
</dbReference>
<evidence type="ECO:0000256" key="4">
    <source>
        <dbReference type="ARBA" id="ARBA00012784"/>
    </source>
</evidence>
<keyword evidence="7" id="KW-0479">Metal-binding</keyword>
<protein>
    <recommendedName>
        <fullName evidence="5">Adenosine deaminase</fullName>
        <ecNumber evidence="4">3.5.4.4</ecNumber>
    </recommendedName>
</protein>
<dbReference type="GO" id="GO:0046103">
    <property type="term" value="P:inosine biosynthetic process"/>
    <property type="evidence" value="ECO:0007669"/>
    <property type="project" value="TreeGrafter"/>
</dbReference>
<dbReference type="FunFam" id="3.20.20.140:FF:000017">
    <property type="entry name" value="Adenosine deaminase 2"/>
    <property type="match status" value="1"/>
</dbReference>
<comment type="subcellular location">
    <subcellularLocation>
        <location evidence="2">Secreted</location>
    </subcellularLocation>
</comment>